<comment type="caution">
    <text evidence="1">The sequence shown here is derived from an EMBL/GenBank/DDBJ whole genome shotgun (WGS) entry which is preliminary data.</text>
</comment>
<reference evidence="1 2" key="1">
    <citation type="submission" date="2018-02" db="EMBL/GenBank/DDBJ databases">
        <title>novel marine gammaproteobacteria from coastal saline agro ecosystem.</title>
        <authorList>
            <person name="Krishnan R."/>
            <person name="Ramesh Kumar N."/>
        </authorList>
    </citation>
    <scope>NUCLEOTIDE SEQUENCE [LARGE SCALE GENOMIC DNA]</scope>
    <source>
        <strain evidence="1 2">228</strain>
    </source>
</reference>
<proteinExistence type="predicted"/>
<gene>
    <name evidence="1" type="ORF">C4K68_15625</name>
</gene>
<accession>A0A2S5KNG6</accession>
<sequence length="244" mass="27948">MMIRILPKLENAEQWHDFIQREQRYCFVNEPETLVDLQSNHLMITLLNKGVRNGRQAIKYSIGAKTSADPIKYFIAHCRFSLSFMLYLLEQLDFSKTVLDYDGLGNGHALSIRRFFAREREILSPSLLSNLAPLSEWPARWSLGALLSLLANHQYHYLYGSKTANQNMAPRLDGLALLLNILDKPSRYRVRTHEEELLINRDGQPFAVLMPKLPGALPRPVLQAPEVRLTLPPAPVLDGRDYLN</sequence>
<protein>
    <submittedName>
        <fullName evidence="1">Uncharacterized protein</fullName>
    </submittedName>
</protein>
<dbReference type="EMBL" id="PRLP01000052">
    <property type="protein sequence ID" value="PPC76384.1"/>
    <property type="molecule type" value="Genomic_DNA"/>
</dbReference>
<evidence type="ECO:0000313" key="1">
    <source>
        <dbReference type="EMBL" id="PPC76384.1"/>
    </source>
</evidence>
<name>A0A2S5KNG6_9PROT</name>
<organism evidence="1 2">
    <name type="scientific">Proteobacteria bacterium 228</name>
    <dbReference type="NCBI Taxonomy" id="2083153"/>
    <lineage>
        <taxon>Bacteria</taxon>
        <taxon>Pseudomonadati</taxon>
        <taxon>Pseudomonadota</taxon>
    </lineage>
</organism>
<dbReference type="Proteomes" id="UP000238196">
    <property type="component" value="Unassembled WGS sequence"/>
</dbReference>
<evidence type="ECO:0000313" key="2">
    <source>
        <dbReference type="Proteomes" id="UP000238196"/>
    </source>
</evidence>
<dbReference type="OrthoDB" id="6115147at2"/>
<dbReference type="AlphaFoldDB" id="A0A2S5KNG6"/>